<dbReference type="RefSeq" id="WP_371387027.1">
    <property type="nucleotide sequence ID" value="NZ_JBGLYH010000034.1"/>
</dbReference>
<evidence type="ECO:0008006" key="4">
    <source>
        <dbReference type="Google" id="ProtNLM"/>
    </source>
</evidence>
<evidence type="ECO:0000313" key="2">
    <source>
        <dbReference type="EMBL" id="MEZ7197513.1"/>
    </source>
</evidence>
<organism evidence="2 3">
    <name type="scientific">Pseudodesulfovibrio karagichevae</name>
    <dbReference type="NCBI Taxonomy" id="3239305"/>
    <lineage>
        <taxon>Bacteria</taxon>
        <taxon>Pseudomonadati</taxon>
        <taxon>Thermodesulfobacteriota</taxon>
        <taxon>Desulfovibrionia</taxon>
        <taxon>Desulfovibrionales</taxon>
        <taxon>Desulfovibrionaceae</taxon>
    </lineage>
</organism>
<dbReference type="Proteomes" id="UP001568698">
    <property type="component" value="Unassembled WGS sequence"/>
</dbReference>
<comment type="caution">
    <text evidence="2">The sequence shown here is derived from an EMBL/GenBank/DDBJ whole genome shotgun (WGS) entry which is preliminary data.</text>
</comment>
<gene>
    <name evidence="2" type="ORF">AB6M95_12175</name>
</gene>
<dbReference type="EMBL" id="JBGLYH010000034">
    <property type="protein sequence ID" value="MEZ7197513.1"/>
    <property type="molecule type" value="Genomic_DNA"/>
</dbReference>
<proteinExistence type="predicted"/>
<evidence type="ECO:0000313" key="3">
    <source>
        <dbReference type="Proteomes" id="UP001568698"/>
    </source>
</evidence>
<protein>
    <recommendedName>
        <fullName evidence="4">Zinc-ribbon 15 domain-containing protein</fullName>
    </recommendedName>
</protein>
<reference evidence="2 3" key="1">
    <citation type="submission" date="2024-08" db="EMBL/GenBank/DDBJ databases">
        <title>Sulfate-reducing bacteria isolated from formation water of the oil field in Kazakhstan and description of Pseudodesulfovibrio sp.</title>
        <authorList>
            <person name="Bidzhieva S.K."/>
            <person name="Tourova T.P."/>
            <person name="Grouzdev D.S."/>
            <person name="Beletsky A.V."/>
            <person name="Sokolova D.S."/>
            <person name="Samigullina S.R."/>
            <person name="Poltaraus A.B."/>
            <person name="Avtukh A.N."/>
            <person name="Tereshina V.M."/>
            <person name="Zhaparov N.S."/>
            <person name="Mardanov A.V."/>
            <person name="Nazina T.N."/>
        </authorList>
    </citation>
    <scope>NUCLEOTIDE SEQUENCE [LARGE SCALE GENOMIC DNA]</scope>
    <source>
        <strain evidence="2 3">9FUS</strain>
    </source>
</reference>
<evidence type="ECO:0000256" key="1">
    <source>
        <dbReference type="SAM" id="Phobius"/>
    </source>
</evidence>
<keyword evidence="1" id="KW-0812">Transmembrane</keyword>
<feature type="transmembrane region" description="Helical" evidence="1">
    <location>
        <begin position="84"/>
        <end position="106"/>
    </location>
</feature>
<sequence length="221" mass="25476">MLFIYGIRSKEHPAQPIRNVYCKGCGHTNHTARALTRYAHLFWIPFFITSRPLQLVCDNCGNITDKRTLPVEDLRRIRRAFFSLWNTLPYFTGLALLLLTASFAYLGKQETKQQELAMLERPQVNDVYVADYAKLFTDVDMEGYDYGAFKITSLSEDGVSFAMAKVSYKTKYAVKKKLRKGFFKPDEYVSDNEILISHEDVKGLYKSGIFSSIHRQKAAER</sequence>
<accession>A0ABV4K3G9</accession>
<name>A0ABV4K3G9_9BACT</name>
<keyword evidence="3" id="KW-1185">Reference proteome</keyword>
<keyword evidence="1" id="KW-1133">Transmembrane helix</keyword>
<keyword evidence="1" id="KW-0472">Membrane</keyword>